<comment type="catalytic activity">
    <reaction evidence="11 12">
        <text>ATP + H2O = ADP + phosphate + H(+)</text>
        <dbReference type="Rhea" id="RHEA:13065"/>
        <dbReference type="ChEBI" id="CHEBI:15377"/>
        <dbReference type="ChEBI" id="CHEBI:15378"/>
        <dbReference type="ChEBI" id="CHEBI:30616"/>
        <dbReference type="ChEBI" id="CHEBI:43474"/>
        <dbReference type="ChEBI" id="CHEBI:456216"/>
        <dbReference type="EC" id="5.6.2.4"/>
    </reaction>
</comment>
<dbReference type="RefSeq" id="WP_031572839.1">
    <property type="nucleotide sequence ID" value="NZ_DAMAXS010000004.1"/>
</dbReference>
<name>A0A1G8G6U9_9CLOT</name>
<dbReference type="SMART" id="SM00490">
    <property type="entry name" value="HELICc"/>
    <property type="match status" value="1"/>
</dbReference>
<keyword evidence="7 12" id="KW-0862">Zinc</keyword>
<evidence type="ECO:0000259" key="13">
    <source>
        <dbReference type="PROSITE" id="PS51192"/>
    </source>
</evidence>
<dbReference type="InterPro" id="IPR001650">
    <property type="entry name" value="Helicase_C-like"/>
</dbReference>
<dbReference type="NCBIfam" id="TIGR00595">
    <property type="entry name" value="priA"/>
    <property type="match status" value="1"/>
</dbReference>
<evidence type="ECO:0000256" key="5">
    <source>
        <dbReference type="ARBA" id="ARBA00022801"/>
    </source>
</evidence>
<feature type="domain" description="Helicase C-terminal" evidence="14">
    <location>
        <begin position="468"/>
        <end position="646"/>
    </location>
</feature>
<feature type="binding site" evidence="12">
    <location>
        <position position="476"/>
    </location>
    <ligand>
        <name>Zn(2+)</name>
        <dbReference type="ChEBI" id="CHEBI:29105"/>
        <label>1</label>
    </ligand>
</feature>
<proteinExistence type="inferred from homology"/>
<feature type="binding site" evidence="12">
    <location>
        <position position="460"/>
    </location>
    <ligand>
        <name>Zn(2+)</name>
        <dbReference type="ChEBI" id="CHEBI:29105"/>
        <label>2</label>
    </ligand>
</feature>
<keyword evidence="2 12" id="KW-0235">DNA replication</keyword>
<keyword evidence="8 12" id="KW-0067">ATP-binding</keyword>
<evidence type="ECO:0000256" key="10">
    <source>
        <dbReference type="ARBA" id="ARBA00023235"/>
    </source>
</evidence>
<feature type="binding site" evidence="12">
    <location>
        <position position="446"/>
    </location>
    <ligand>
        <name>Zn(2+)</name>
        <dbReference type="ChEBI" id="CHEBI:29105"/>
        <label>2</label>
    </ligand>
</feature>
<evidence type="ECO:0000256" key="7">
    <source>
        <dbReference type="ARBA" id="ARBA00022833"/>
    </source>
</evidence>
<comment type="catalytic activity">
    <reaction evidence="12">
        <text>Couples ATP hydrolysis with the unwinding of duplex DNA by translocating in the 3'-5' direction.</text>
        <dbReference type="EC" id="5.6.2.4"/>
    </reaction>
</comment>
<evidence type="ECO:0000256" key="12">
    <source>
        <dbReference type="HAMAP-Rule" id="MF_00983"/>
    </source>
</evidence>
<dbReference type="PANTHER" id="PTHR30580">
    <property type="entry name" value="PRIMOSOMAL PROTEIN N"/>
    <property type="match status" value="1"/>
</dbReference>
<dbReference type="SMART" id="SM00487">
    <property type="entry name" value="DEXDc"/>
    <property type="match status" value="1"/>
</dbReference>
<evidence type="ECO:0000313" key="16">
    <source>
        <dbReference type="Proteomes" id="UP000183255"/>
    </source>
</evidence>
<dbReference type="HAMAP" id="MF_00983">
    <property type="entry name" value="PriA"/>
    <property type="match status" value="1"/>
</dbReference>
<dbReference type="PANTHER" id="PTHR30580:SF0">
    <property type="entry name" value="PRIMOSOMAL PROTEIN N"/>
    <property type="match status" value="1"/>
</dbReference>
<organism evidence="15 16">
    <name type="scientific">Proteiniclasticum ruminis</name>
    <dbReference type="NCBI Taxonomy" id="398199"/>
    <lineage>
        <taxon>Bacteria</taxon>
        <taxon>Bacillati</taxon>
        <taxon>Bacillota</taxon>
        <taxon>Clostridia</taxon>
        <taxon>Eubacteriales</taxon>
        <taxon>Clostridiaceae</taxon>
        <taxon>Proteiniclasticum</taxon>
    </lineage>
</organism>
<dbReference type="Pfam" id="PF18074">
    <property type="entry name" value="PriA_C"/>
    <property type="match status" value="1"/>
</dbReference>
<evidence type="ECO:0000256" key="3">
    <source>
        <dbReference type="ARBA" id="ARBA00022723"/>
    </source>
</evidence>
<dbReference type="InterPro" id="IPR027417">
    <property type="entry name" value="P-loop_NTPase"/>
</dbReference>
<dbReference type="Pfam" id="PF17764">
    <property type="entry name" value="PriA_3primeBD"/>
    <property type="match status" value="1"/>
</dbReference>
<keyword evidence="6 12" id="KW-0347">Helicase</keyword>
<dbReference type="InterPro" id="IPR011545">
    <property type="entry name" value="DEAD/DEAH_box_helicase_dom"/>
</dbReference>
<dbReference type="Proteomes" id="UP000183255">
    <property type="component" value="Unassembled WGS sequence"/>
</dbReference>
<protein>
    <recommendedName>
        <fullName evidence="12">Replication restart protein PriA</fullName>
    </recommendedName>
    <alternativeName>
        <fullName evidence="12">ATP-dependent DNA helicase PriA</fullName>
        <ecNumber evidence="12">5.6.2.4</ecNumber>
    </alternativeName>
    <alternativeName>
        <fullName evidence="12">DNA 3'-5' helicase PriA</fullName>
    </alternativeName>
</protein>
<dbReference type="InterPro" id="IPR040498">
    <property type="entry name" value="PriA_CRR"/>
</dbReference>
<evidence type="ECO:0000313" key="15">
    <source>
        <dbReference type="EMBL" id="SDH90148.1"/>
    </source>
</evidence>
<dbReference type="EMBL" id="FNDZ01000001">
    <property type="protein sequence ID" value="SDH90148.1"/>
    <property type="molecule type" value="Genomic_DNA"/>
</dbReference>
<comment type="cofactor">
    <cofactor evidence="12">
        <name>Zn(2+)</name>
        <dbReference type="ChEBI" id="CHEBI:29105"/>
    </cofactor>
    <text evidence="12">Binds 2 zinc ions per subunit.</text>
</comment>
<comment type="subunit">
    <text evidence="12">Component of the replication restart primosome.</text>
</comment>
<dbReference type="GO" id="GO:0005524">
    <property type="term" value="F:ATP binding"/>
    <property type="evidence" value="ECO:0007669"/>
    <property type="project" value="UniProtKB-UniRule"/>
</dbReference>
<dbReference type="InterPro" id="IPR041236">
    <property type="entry name" value="PriA_C"/>
</dbReference>
<dbReference type="NCBIfam" id="NF004066">
    <property type="entry name" value="PRK05580.1-3"/>
    <property type="match status" value="1"/>
</dbReference>
<keyword evidence="4 12" id="KW-0547">Nucleotide-binding</keyword>
<keyword evidence="3 12" id="KW-0479">Metal-binding</keyword>
<dbReference type="SUPFAM" id="SSF52540">
    <property type="entry name" value="P-loop containing nucleoside triphosphate hydrolases"/>
    <property type="match status" value="1"/>
</dbReference>
<comment type="similarity">
    <text evidence="12">Belongs to the helicase family. PriA subfamily.</text>
</comment>
<evidence type="ECO:0000259" key="14">
    <source>
        <dbReference type="PROSITE" id="PS51194"/>
    </source>
</evidence>
<dbReference type="GO" id="GO:0003677">
    <property type="term" value="F:DNA binding"/>
    <property type="evidence" value="ECO:0007669"/>
    <property type="project" value="UniProtKB-UniRule"/>
</dbReference>
<dbReference type="InterPro" id="IPR005259">
    <property type="entry name" value="PriA"/>
</dbReference>
<feature type="binding site" evidence="12">
    <location>
        <position position="463"/>
    </location>
    <ligand>
        <name>Zn(2+)</name>
        <dbReference type="ChEBI" id="CHEBI:29105"/>
        <label>2</label>
    </ligand>
</feature>
<dbReference type="GO" id="GO:0043138">
    <property type="term" value="F:3'-5' DNA helicase activity"/>
    <property type="evidence" value="ECO:0007669"/>
    <property type="project" value="UniProtKB-EC"/>
</dbReference>
<dbReference type="GO" id="GO:0008270">
    <property type="term" value="F:zinc ion binding"/>
    <property type="evidence" value="ECO:0007669"/>
    <property type="project" value="UniProtKB-UniRule"/>
</dbReference>
<keyword evidence="10 12" id="KW-0413">Isomerase</keyword>
<feature type="binding site" evidence="12">
    <location>
        <position position="473"/>
    </location>
    <ligand>
        <name>Zn(2+)</name>
        <dbReference type="ChEBI" id="CHEBI:29105"/>
        <label>1</label>
    </ligand>
</feature>
<feature type="binding site" evidence="12">
    <location>
        <position position="434"/>
    </location>
    <ligand>
        <name>Zn(2+)</name>
        <dbReference type="ChEBI" id="CHEBI:29105"/>
        <label>1</label>
    </ligand>
</feature>
<evidence type="ECO:0000256" key="11">
    <source>
        <dbReference type="ARBA" id="ARBA00048988"/>
    </source>
</evidence>
<evidence type="ECO:0000256" key="8">
    <source>
        <dbReference type="ARBA" id="ARBA00022840"/>
    </source>
</evidence>
<dbReference type="InterPro" id="IPR042115">
    <property type="entry name" value="PriA_3primeBD_sf"/>
</dbReference>
<dbReference type="EC" id="5.6.2.4" evidence="12"/>
<dbReference type="Gene3D" id="3.40.50.300">
    <property type="entry name" value="P-loop containing nucleotide triphosphate hydrolases"/>
    <property type="match status" value="2"/>
</dbReference>
<keyword evidence="5 12" id="KW-0378">Hydrolase</keyword>
<evidence type="ECO:0000256" key="6">
    <source>
        <dbReference type="ARBA" id="ARBA00022806"/>
    </source>
</evidence>
<keyword evidence="9 12" id="KW-0238">DNA-binding</keyword>
<comment type="function">
    <text evidence="12">Initiates the restart of stalled replication forks, which reloads the replicative helicase on sites other than the origin of replication. Recognizes and binds to abandoned replication forks and remodels them to uncover a helicase loading site. Promotes assembly of the primosome at these replication forks.</text>
</comment>
<sequence>MKVAGIIINHEALATDRIYTYGIPEKVNLKIGQKVRIPFGLGNRKLEGFVVSLNDDEDLAYDKTKMKEIFSAEPEVYFEEEDLQIMDEIRKNYMATYLDVIKLMIPRGILQGMKHKMSENLYTISPLGPKYQKSPYMEIYAEVDKQPGKFIKADLVRQGFSLSSVNTLIRHGYMAVLSEKDYRYNVEEYENYEERTLNEEQRVAVETIDKKEGTYLLHGITGSGKTEVFMELIRRCLLRGEDSIVLLPEISLTPQMIERFKGRFGKEITIFHSRLSDGERYDEWHRVRAGKVKIAIGARSALFLPFRNLKMVIVDEEHETTYKSEMSPKYNAKEVAKLMMEKKEGRLVLASATPSVESYYQAKENKLTLISLTRRATEGELPKMEVVDMREELLSGNRTIFSRTLTKKMEEVLERKEQMILFLNRRGFSTFVSCRSCGYVFKCGSCDISMTYHKDNSLICHQCGARKYLPKTCPSCQSKYIKQFGTGTEKVEEAIRKMFPEAKVLRMDRDTTKHKAAYENMYQNFKNNDCDILIGTQMISKGLDFKDVTLVGILAADLSLNLPDFRSSEKTFQLITQVAGRAGRGDKKGEVVIQTYSPEHFAVEHAKTHDYEGFYEKEILMREALKNPPFTKIFHMVFTSEDEKLLKEKVMEIGERLRNFLKKYDTIILLGPSPCMISKIKNSYRWQMILKGDFSPDSQESIRLFVQNEMKSVYKTIKVSLDINPNSMM</sequence>
<dbReference type="CDD" id="cd18804">
    <property type="entry name" value="SF2_C_priA"/>
    <property type="match status" value="1"/>
</dbReference>
<evidence type="ECO:0000256" key="4">
    <source>
        <dbReference type="ARBA" id="ARBA00022741"/>
    </source>
</evidence>
<dbReference type="Pfam" id="PF18319">
    <property type="entry name" value="Zn_ribbon_PriA"/>
    <property type="match status" value="1"/>
</dbReference>
<dbReference type="Pfam" id="PF00271">
    <property type="entry name" value="Helicase_C"/>
    <property type="match status" value="1"/>
</dbReference>
<dbReference type="Gene3D" id="3.40.1440.60">
    <property type="entry name" value="PriA, 3(prime) DNA-binding domain"/>
    <property type="match status" value="1"/>
</dbReference>
<reference evidence="15 16" key="1">
    <citation type="submission" date="2016-10" db="EMBL/GenBank/DDBJ databases">
        <authorList>
            <person name="de Groot N.N."/>
        </authorList>
    </citation>
    <scope>NUCLEOTIDE SEQUENCE [LARGE SCALE GENOMIC DNA]</scope>
    <source>
        <strain evidence="15 16">CGMCC 1.5058</strain>
    </source>
</reference>
<evidence type="ECO:0000256" key="9">
    <source>
        <dbReference type="ARBA" id="ARBA00023125"/>
    </source>
</evidence>
<evidence type="ECO:0000256" key="2">
    <source>
        <dbReference type="ARBA" id="ARBA00022705"/>
    </source>
</evidence>
<dbReference type="GO" id="GO:0006269">
    <property type="term" value="P:DNA replication, synthesis of primer"/>
    <property type="evidence" value="ECO:0007669"/>
    <property type="project" value="UniProtKB-KW"/>
</dbReference>
<dbReference type="GO" id="GO:0006310">
    <property type="term" value="P:DNA recombination"/>
    <property type="evidence" value="ECO:0007669"/>
    <property type="project" value="InterPro"/>
</dbReference>
<dbReference type="PROSITE" id="PS51194">
    <property type="entry name" value="HELICASE_CTER"/>
    <property type="match status" value="1"/>
</dbReference>
<feature type="binding site" evidence="12">
    <location>
        <position position="443"/>
    </location>
    <ligand>
        <name>Zn(2+)</name>
        <dbReference type="ChEBI" id="CHEBI:29105"/>
        <label>2</label>
    </ligand>
</feature>
<dbReference type="GO" id="GO:0016887">
    <property type="term" value="F:ATP hydrolysis activity"/>
    <property type="evidence" value="ECO:0007669"/>
    <property type="project" value="RHEA"/>
</dbReference>
<feature type="domain" description="Helicase ATP-binding" evidence="13">
    <location>
        <begin position="206"/>
        <end position="372"/>
    </location>
</feature>
<dbReference type="FunFam" id="3.40.50.300:FF:000489">
    <property type="entry name" value="Primosome assembly protein PriA"/>
    <property type="match status" value="1"/>
</dbReference>
<dbReference type="PROSITE" id="PS51192">
    <property type="entry name" value="HELICASE_ATP_BIND_1"/>
    <property type="match status" value="1"/>
</dbReference>
<keyword evidence="1 12" id="KW-0639">Primosome</keyword>
<dbReference type="InterPro" id="IPR014001">
    <property type="entry name" value="Helicase_ATP-bd"/>
</dbReference>
<feature type="binding site" evidence="12">
    <location>
        <position position="437"/>
    </location>
    <ligand>
        <name>Zn(2+)</name>
        <dbReference type="ChEBI" id="CHEBI:29105"/>
        <label>1</label>
    </ligand>
</feature>
<dbReference type="Pfam" id="PF00270">
    <property type="entry name" value="DEAD"/>
    <property type="match status" value="1"/>
</dbReference>
<dbReference type="GO" id="GO:1990077">
    <property type="term" value="C:primosome complex"/>
    <property type="evidence" value="ECO:0007669"/>
    <property type="project" value="UniProtKB-UniRule"/>
</dbReference>
<dbReference type="AlphaFoldDB" id="A0A1G8G6U9"/>
<dbReference type="CDD" id="cd17929">
    <property type="entry name" value="DEXHc_priA"/>
    <property type="match status" value="1"/>
</dbReference>
<dbReference type="GO" id="GO:0006302">
    <property type="term" value="P:double-strand break repair"/>
    <property type="evidence" value="ECO:0007669"/>
    <property type="project" value="InterPro"/>
</dbReference>
<accession>A0A1G8G6U9</accession>
<dbReference type="InterPro" id="IPR041222">
    <property type="entry name" value="PriA_3primeBD"/>
</dbReference>
<evidence type="ECO:0000256" key="1">
    <source>
        <dbReference type="ARBA" id="ARBA00022515"/>
    </source>
</evidence>
<gene>
    <name evidence="12" type="primary">priA</name>
    <name evidence="15" type="ORF">SAMN05421804_101161</name>
</gene>
<dbReference type="GO" id="GO:0006270">
    <property type="term" value="P:DNA replication initiation"/>
    <property type="evidence" value="ECO:0007669"/>
    <property type="project" value="TreeGrafter"/>
</dbReference>